<keyword evidence="3" id="KW-1185">Reference proteome</keyword>
<evidence type="ECO:0000313" key="3">
    <source>
        <dbReference type="Proteomes" id="UP001383192"/>
    </source>
</evidence>
<evidence type="ECO:0000256" key="1">
    <source>
        <dbReference type="SAM" id="Coils"/>
    </source>
</evidence>
<gene>
    <name evidence="2" type="ORF">VNI00_015717</name>
</gene>
<organism evidence="2 3">
    <name type="scientific">Paramarasmius palmivorus</name>
    <dbReference type="NCBI Taxonomy" id="297713"/>
    <lineage>
        <taxon>Eukaryota</taxon>
        <taxon>Fungi</taxon>
        <taxon>Dikarya</taxon>
        <taxon>Basidiomycota</taxon>
        <taxon>Agaricomycotina</taxon>
        <taxon>Agaricomycetes</taxon>
        <taxon>Agaricomycetidae</taxon>
        <taxon>Agaricales</taxon>
        <taxon>Marasmiineae</taxon>
        <taxon>Marasmiaceae</taxon>
        <taxon>Paramarasmius</taxon>
    </lineage>
</organism>
<accession>A0AAW0BHV6</accession>
<dbReference type="AlphaFoldDB" id="A0AAW0BHV6"/>
<evidence type="ECO:0008006" key="4">
    <source>
        <dbReference type="Google" id="ProtNLM"/>
    </source>
</evidence>
<comment type="caution">
    <text evidence="2">The sequence shown here is derived from an EMBL/GenBank/DDBJ whole genome shotgun (WGS) entry which is preliminary data.</text>
</comment>
<dbReference type="EMBL" id="JAYKXP010000107">
    <property type="protein sequence ID" value="KAK7026071.1"/>
    <property type="molecule type" value="Genomic_DNA"/>
</dbReference>
<dbReference type="Gene3D" id="3.80.10.10">
    <property type="entry name" value="Ribonuclease Inhibitor"/>
    <property type="match status" value="1"/>
</dbReference>
<sequence length="569" mass="64630">MPGKCNLNNYFIPNPELHRYPKDLSETLRFNGVPSDTDASKTTLFLRDVETELQRYDEELSRLRLLSQQLEIQRKELLKKAVQHRSWLSPIRKLPVEILQTIFLYTCPTNSSHSLVIDSDKAFRDAPAYKLSCVSFHWKTIASGLPRLWSSLKVDIFELDTDPRSLLQLYLDNSRNQPLNLEISCHKYGIALGDNRNLKDRLGKYGFRILNMLFEHIHRCEILSLDIEGEESKLIEMVGAGAGGSVLSMPNLHTLTTKLDDIHRAGHSFWESVRDNSPNLNVIRSGRLLGIDLIRYENLTVLAVDWAYDAFTDQIFRVIERCINIRSLSLHEVLVREDPGLGQPVILGSLEELTITFAEASHHIYTLFNNITVPSLKSLSISGGETAFGTQDGVPWIWSPASLVAMFQRSGCAVQELVLQVPDNMLDSEFCEVLESCSTLTRLTVSLRRSMQGRETFAYRLLHRLQHGVLGQHLEQLSVNEKDAQLDFQDALDILDMVESRSRVSESRRIAVLQTVRIELARLAGNTGLESTLEERRRKLEQEGIHVAIVPIFPSDDVLTSLSQSWDDI</sequence>
<dbReference type="InterPro" id="IPR032675">
    <property type="entry name" value="LRR_dom_sf"/>
</dbReference>
<proteinExistence type="predicted"/>
<reference evidence="2 3" key="1">
    <citation type="submission" date="2024-01" db="EMBL/GenBank/DDBJ databases">
        <title>A draft genome for a cacao thread blight-causing isolate of Paramarasmius palmivorus.</title>
        <authorList>
            <person name="Baruah I.K."/>
            <person name="Bukari Y."/>
            <person name="Amoako-Attah I."/>
            <person name="Meinhardt L.W."/>
            <person name="Bailey B.A."/>
            <person name="Cohen S.P."/>
        </authorList>
    </citation>
    <scope>NUCLEOTIDE SEQUENCE [LARGE SCALE GENOMIC DNA]</scope>
    <source>
        <strain evidence="2 3">GH-12</strain>
    </source>
</reference>
<evidence type="ECO:0000313" key="2">
    <source>
        <dbReference type="EMBL" id="KAK7026071.1"/>
    </source>
</evidence>
<dbReference type="Proteomes" id="UP001383192">
    <property type="component" value="Unassembled WGS sequence"/>
</dbReference>
<protein>
    <recommendedName>
        <fullName evidence="4">F-box domain-containing protein</fullName>
    </recommendedName>
</protein>
<name>A0AAW0BHV6_9AGAR</name>
<keyword evidence="1" id="KW-0175">Coiled coil</keyword>
<dbReference type="SUPFAM" id="SSF52047">
    <property type="entry name" value="RNI-like"/>
    <property type="match status" value="1"/>
</dbReference>
<feature type="coiled-coil region" evidence="1">
    <location>
        <begin position="46"/>
        <end position="80"/>
    </location>
</feature>